<dbReference type="Gene3D" id="2.160.20.10">
    <property type="entry name" value="Single-stranded right-handed beta-helix, Pectin lyase-like"/>
    <property type="match status" value="1"/>
</dbReference>
<dbReference type="SUPFAM" id="SSF51126">
    <property type="entry name" value="Pectin lyase-like"/>
    <property type="match status" value="1"/>
</dbReference>
<sequence>LKQQKRNQFFLLIIFLYLGDVKAYSYFSTLGRGDLYTIESLIQLSDAISQGVDGSYEIHTDIQISNGIKPDILKLEPGTSLKFVQNATLKIDGVLIAVGTGTAPITFKAVSEKWTGIIFSRKADSNACILQHVRIENAQIGISCQQASPQITSSQIDNCYQHAILVFSSTPTVSGNSFSNHKGNTIIHIDSSQVDISQNTFNLQDWQTAIRLIKSNSHISFNQFNGGKTAISFRHATPQIERNHISHCTIGIYADQSTPIIRRNQFFSTQTAISIWNCNEGSINKNIIEKSRHKIYSKNSNLIMDTELIPIGEKQQRQQLKPIPTI</sequence>
<organism evidence="2">
    <name type="scientific">marine metagenome</name>
    <dbReference type="NCBI Taxonomy" id="408172"/>
    <lineage>
        <taxon>unclassified sequences</taxon>
        <taxon>metagenomes</taxon>
        <taxon>ecological metagenomes</taxon>
    </lineage>
</organism>
<dbReference type="InterPro" id="IPR039448">
    <property type="entry name" value="Beta_helix"/>
</dbReference>
<gene>
    <name evidence="2" type="ORF">METZ01_LOCUS271798</name>
</gene>
<feature type="domain" description="Right handed beta helix" evidence="1">
    <location>
        <begin position="116"/>
        <end position="231"/>
    </location>
</feature>
<proteinExistence type="predicted"/>
<accession>A0A382K237</accession>
<evidence type="ECO:0000313" key="2">
    <source>
        <dbReference type="EMBL" id="SVC18944.1"/>
    </source>
</evidence>
<dbReference type="InterPro" id="IPR012334">
    <property type="entry name" value="Pectin_lyas_fold"/>
</dbReference>
<dbReference type="InterPro" id="IPR011050">
    <property type="entry name" value="Pectin_lyase_fold/virulence"/>
</dbReference>
<feature type="non-terminal residue" evidence="2">
    <location>
        <position position="326"/>
    </location>
</feature>
<evidence type="ECO:0000259" key="1">
    <source>
        <dbReference type="Pfam" id="PF13229"/>
    </source>
</evidence>
<feature type="non-terminal residue" evidence="2">
    <location>
        <position position="1"/>
    </location>
</feature>
<dbReference type="AlphaFoldDB" id="A0A382K237"/>
<dbReference type="Pfam" id="PF13229">
    <property type="entry name" value="Beta_helix"/>
    <property type="match status" value="1"/>
</dbReference>
<dbReference type="EMBL" id="UINC01078149">
    <property type="protein sequence ID" value="SVC18944.1"/>
    <property type="molecule type" value="Genomic_DNA"/>
</dbReference>
<protein>
    <recommendedName>
        <fullName evidence="1">Right handed beta helix domain-containing protein</fullName>
    </recommendedName>
</protein>
<name>A0A382K237_9ZZZZ</name>
<reference evidence="2" key="1">
    <citation type="submission" date="2018-05" db="EMBL/GenBank/DDBJ databases">
        <authorList>
            <person name="Lanie J.A."/>
            <person name="Ng W.-L."/>
            <person name="Kazmierczak K.M."/>
            <person name="Andrzejewski T.M."/>
            <person name="Davidsen T.M."/>
            <person name="Wayne K.J."/>
            <person name="Tettelin H."/>
            <person name="Glass J.I."/>
            <person name="Rusch D."/>
            <person name="Podicherti R."/>
            <person name="Tsui H.-C.T."/>
            <person name="Winkler M.E."/>
        </authorList>
    </citation>
    <scope>NUCLEOTIDE SEQUENCE</scope>
</reference>